<dbReference type="Pfam" id="PF00702">
    <property type="entry name" value="Hydrolase"/>
    <property type="match status" value="1"/>
</dbReference>
<dbReference type="InterPro" id="IPR006439">
    <property type="entry name" value="HAD-SF_hydro_IA"/>
</dbReference>
<dbReference type="AlphaFoldDB" id="A0A9D9HPC7"/>
<sequence length="213" mass="24570">MKLYSIKKNSETIIFDIDSTLYTNKTYASEQIDVQIRFIADEMNMDYKVLKKQIESYRNEEALKTGQKQSLGNTLIHFGIPLSKSIELREKLLKPELYIKKDYRLRKVLERLKTKYKLITVTNNPYIPAFKTLFAIGIQDLFIDIISLDKSGVSKPHQKPFELASQETGTPWDRCISVGDRFSIDLEIPLKMGMGGILVTGVEEVYRLPEILL</sequence>
<keyword evidence="4" id="KW-0460">Magnesium</keyword>
<dbReference type="Gene3D" id="1.10.150.520">
    <property type="match status" value="1"/>
</dbReference>
<comment type="caution">
    <text evidence="5">The sequence shown here is derived from an EMBL/GenBank/DDBJ whole genome shotgun (WGS) entry which is preliminary data.</text>
</comment>
<dbReference type="SFLD" id="SFLDG01129">
    <property type="entry name" value="C1.5:_HAD__Beta-PGM__Phosphata"/>
    <property type="match status" value="1"/>
</dbReference>
<accession>A0A9D9HPC7</accession>
<reference evidence="5" key="1">
    <citation type="submission" date="2020-10" db="EMBL/GenBank/DDBJ databases">
        <authorList>
            <person name="Gilroy R."/>
        </authorList>
    </citation>
    <scope>NUCLEOTIDE SEQUENCE</scope>
    <source>
        <strain evidence="5">10532</strain>
    </source>
</reference>
<evidence type="ECO:0000256" key="2">
    <source>
        <dbReference type="ARBA" id="ARBA00022723"/>
    </source>
</evidence>
<dbReference type="NCBIfam" id="TIGR01549">
    <property type="entry name" value="HAD-SF-IA-v1"/>
    <property type="match status" value="1"/>
</dbReference>
<dbReference type="EMBL" id="JADIMM010000063">
    <property type="protein sequence ID" value="MBO8457450.1"/>
    <property type="molecule type" value="Genomic_DNA"/>
</dbReference>
<reference evidence="5" key="2">
    <citation type="journal article" date="2021" name="PeerJ">
        <title>Extensive microbial diversity within the chicken gut microbiome revealed by metagenomics and culture.</title>
        <authorList>
            <person name="Gilroy R."/>
            <person name="Ravi A."/>
            <person name="Getino M."/>
            <person name="Pursley I."/>
            <person name="Horton D.L."/>
            <person name="Alikhan N.F."/>
            <person name="Baker D."/>
            <person name="Gharbi K."/>
            <person name="Hall N."/>
            <person name="Watson M."/>
            <person name="Adriaenssens E.M."/>
            <person name="Foster-Nyarko E."/>
            <person name="Jarju S."/>
            <person name="Secka A."/>
            <person name="Antonio M."/>
            <person name="Oren A."/>
            <person name="Chaudhuri R.R."/>
            <person name="La Ragione R."/>
            <person name="Hildebrand F."/>
            <person name="Pallen M.J."/>
        </authorList>
    </citation>
    <scope>NUCLEOTIDE SEQUENCE</scope>
    <source>
        <strain evidence="5">10532</strain>
    </source>
</reference>
<dbReference type="SFLD" id="SFLDS00003">
    <property type="entry name" value="Haloacid_Dehalogenase"/>
    <property type="match status" value="1"/>
</dbReference>
<dbReference type="GO" id="GO:0016791">
    <property type="term" value="F:phosphatase activity"/>
    <property type="evidence" value="ECO:0007669"/>
    <property type="project" value="TreeGrafter"/>
</dbReference>
<dbReference type="InterPro" id="IPR023214">
    <property type="entry name" value="HAD_sf"/>
</dbReference>
<keyword evidence="2" id="KW-0479">Metal-binding</keyword>
<evidence type="ECO:0000256" key="1">
    <source>
        <dbReference type="ARBA" id="ARBA00001946"/>
    </source>
</evidence>
<dbReference type="GO" id="GO:0046872">
    <property type="term" value="F:metal ion binding"/>
    <property type="evidence" value="ECO:0007669"/>
    <property type="project" value="UniProtKB-KW"/>
</dbReference>
<evidence type="ECO:0000313" key="6">
    <source>
        <dbReference type="Proteomes" id="UP000823638"/>
    </source>
</evidence>
<evidence type="ECO:0000256" key="3">
    <source>
        <dbReference type="ARBA" id="ARBA00022801"/>
    </source>
</evidence>
<evidence type="ECO:0000313" key="5">
    <source>
        <dbReference type="EMBL" id="MBO8457450.1"/>
    </source>
</evidence>
<gene>
    <name evidence="5" type="ORF">IAA81_04385</name>
</gene>
<dbReference type="Proteomes" id="UP000823638">
    <property type="component" value="Unassembled WGS sequence"/>
</dbReference>
<dbReference type="InterPro" id="IPR051400">
    <property type="entry name" value="HAD-like_hydrolase"/>
</dbReference>
<protein>
    <submittedName>
        <fullName evidence="5">HAD family hydrolase</fullName>
    </submittedName>
</protein>
<evidence type="ECO:0000256" key="4">
    <source>
        <dbReference type="ARBA" id="ARBA00022842"/>
    </source>
</evidence>
<comment type="cofactor">
    <cofactor evidence="1">
        <name>Mg(2+)</name>
        <dbReference type="ChEBI" id="CHEBI:18420"/>
    </cofactor>
</comment>
<dbReference type="PANTHER" id="PTHR46470:SF2">
    <property type="entry name" value="GLYCERALDEHYDE 3-PHOSPHATE PHOSPHATASE"/>
    <property type="match status" value="1"/>
</dbReference>
<organism evidence="5 6">
    <name type="scientific">Candidatus Gallitreponema excrementavium</name>
    <dbReference type="NCBI Taxonomy" id="2840840"/>
    <lineage>
        <taxon>Bacteria</taxon>
        <taxon>Pseudomonadati</taxon>
        <taxon>Spirochaetota</taxon>
        <taxon>Spirochaetia</taxon>
        <taxon>Spirochaetales</taxon>
        <taxon>Candidatus Gallitreponema</taxon>
    </lineage>
</organism>
<dbReference type="PANTHER" id="PTHR46470">
    <property type="entry name" value="N-ACYLNEURAMINATE-9-PHOSPHATASE"/>
    <property type="match status" value="1"/>
</dbReference>
<proteinExistence type="predicted"/>
<keyword evidence="3 5" id="KW-0378">Hydrolase</keyword>
<dbReference type="InterPro" id="IPR036412">
    <property type="entry name" value="HAD-like_sf"/>
</dbReference>
<dbReference type="GO" id="GO:0044281">
    <property type="term" value="P:small molecule metabolic process"/>
    <property type="evidence" value="ECO:0007669"/>
    <property type="project" value="UniProtKB-ARBA"/>
</dbReference>
<dbReference type="SUPFAM" id="SSF56784">
    <property type="entry name" value="HAD-like"/>
    <property type="match status" value="1"/>
</dbReference>
<name>A0A9D9HPC7_9SPIR</name>
<dbReference type="Gene3D" id="3.40.50.1000">
    <property type="entry name" value="HAD superfamily/HAD-like"/>
    <property type="match status" value="1"/>
</dbReference>